<feature type="non-terminal residue" evidence="1">
    <location>
        <position position="1"/>
    </location>
</feature>
<reference evidence="1 2" key="1">
    <citation type="submission" date="2006-07" db="EMBL/GenBank/DDBJ databases">
        <title>Annotation of the draft genome assembly of Chlorobium ferroxidans DSM 13031.</title>
        <authorList>
            <consortium name="US DOE Joint Genome Institute (JGI-ORNL)"/>
            <person name="Larimer F."/>
            <person name="Land M."/>
            <person name="Hauser L."/>
        </authorList>
    </citation>
    <scope>NUCLEOTIDE SEQUENCE [LARGE SCALE GENOMIC DNA]</scope>
    <source>
        <strain evidence="1 2">DSM 13031</strain>
    </source>
</reference>
<dbReference type="EMBL" id="AASE01000027">
    <property type="protein sequence ID" value="EAT58212.1"/>
    <property type="molecule type" value="Genomic_DNA"/>
</dbReference>
<comment type="caution">
    <text evidence="1">The sequence shown here is derived from an EMBL/GenBank/DDBJ whole genome shotgun (WGS) entry which is preliminary data.</text>
</comment>
<dbReference type="Proteomes" id="UP000004162">
    <property type="component" value="Unassembled WGS sequence"/>
</dbReference>
<evidence type="ECO:0000313" key="2">
    <source>
        <dbReference type="Proteomes" id="UP000004162"/>
    </source>
</evidence>
<evidence type="ECO:0000313" key="1">
    <source>
        <dbReference type="EMBL" id="EAT58212.1"/>
    </source>
</evidence>
<sequence>PYFSENQNSFRYEAALSGLAAETLPFQLVIWGSDFVKRPFNSSAFQNGRLDTVIDELSRPLPKEREVALWKEYQKILHEEQPRSFLYYYDELEGFNKRIRNSDVNLISTLYNVYDWSVKP</sequence>
<keyword evidence="2" id="KW-1185">Reference proteome</keyword>
<name>Q0YPG7_9CHLB</name>
<dbReference type="Gene3D" id="3.10.105.10">
    <property type="entry name" value="Dipeptide-binding Protein, Domain 3"/>
    <property type="match status" value="1"/>
</dbReference>
<reference evidence="1 2" key="2">
    <citation type="submission" date="2006-07" db="EMBL/GenBank/DDBJ databases">
        <title>Sequencing of the draft genome and assembly of Chlorobium ferroxidans DSM 13031.</title>
        <authorList>
            <consortium name="US DOE Joint Genome Institute (JGI-PGF)"/>
            <person name="Copeland A."/>
            <person name="Lucas S."/>
            <person name="Lapidus A."/>
            <person name="Barry K."/>
            <person name="Glavina del Rio T."/>
            <person name="Dalin E."/>
            <person name="Tice H."/>
            <person name="Bruce D."/>
            <person name="Pitluck S."/>
            <person name="Richardson P."/>
        </authorList>
    </citation>
    <scope>NUCLEOTIDE SEQUENCE [LARGE SCALE GENOMIC DNA]</scope>
    <source>
        <strain evidence="1 2">DSM 13031</strain>
    </source>
</reference>
<organism evidence="1 2">
    <name type="scientific">Chlorobium ferrooxidans DSM 13031</name>
    <dbReference type="NCBI Taxonomy" id="377431"/>
    <lineage>
        <taxon>Bacteria</taxon>
        <taxon>Pseudomonadati</taxon>
        <taxon>Chlorobiota</taxon>
        <taxon>Chlorobiia</taxon>
        <taxon>Chlorobiales</taxon>
        <taxon>Chlorobiaceae</taxon>
        <taxon>Chlorobium/Pelodictyon group</taxon>
        <taxon>Chlorobium</taxon>
    </lineage>
</organism>
<dbReference type="Gene3D" id="3.40.190.10">
    <property type="entry name" value="Periplasmic binding protein-like II"/>
    <property type="match status" value="1"/>
</dbReference>
<gene>
    <name evidence="1" type="ORF">CferDRAFT_0198</name>
</gene>
<dbReference type="AlphaFoldDB" id="Q0YPG7"/>
<dbReference type="SUPFAM" id="SSF53850">
    <property type="entry name" value="Periplasmic binding protein-like II"/>
    <property type="match status" value="1"/>
</dbReference>
<protein>
    <submittedName>
        <fullName evidence="1">Peptide ABC transporter, periplasmic peptide-binding protein, putative</fullName>
    </submittedName>
</protein>
<accession>Q0YPG7</accession>
<proteinExistence type="predicted"/>